<name>A0A1X7T8Z3_AMPQE</name>
<dbReference type="InParanoid" id="A0A1X7T8Z3"/>
<dbReference type="EnsemblMetazoa" id="Aqu2.1.11019_001">
    <property type="protein sequence ID" value="Aqu2.1.11019_001"/>
    <property type="gene ID" value="Aqu2.1.11019"/>
</dbReference>
<accession>A0A1X7T8Z3</accession>
<organism evidence="1">
    <name type="scientific">Amphimedon queenslandica</name>
    <name type="common">Sponge</name>
    <dbReference type="NCBI Taxonomy" id="400682"/>
    <lineage>
        <taxon>Eukaryota</taxon>
        <taxon>Metazoa</taxon>
        <taxon>Porifera</taxon>
        <taxon>Demospongiae</taxon>
        <taxon>Heteroscleromorpha</taxon>
        <taxon>Haplosclerida</taxon>
        <taxon>Niphatidae</taxon>
        <taxon>Amphimedon</taxon>
    </lineage>
</organism>
<protein>
    <submittedName>
        <fullName evidence="1">Uncharacterized protein</fullName>
    </submittedName>
</protein>
<reference evidence="1" key="1">
    <citation type="submission" date="2017-05" db="UniProtKB">
        <authorList>
            <consortium name="EnsemblMetazoa"/>
        </authorList>
    </citation>
    <scope>IDENTIFICATION</scope>
</reference>
<sequence>FCYVISNCLYKCMLLICFQFCECSVQFYSNC</sequence>
<proteinExistence type="predicted"/>
<evidence type="ECO:0000313" key="1">
    <source>
        <dbReference type="EnsemblMetazoa" id="Aqu2.1.11019_001"/>
    </source>
</evidence>
<dbReference type="AlphaFoldDB" id="A0A1X7T8Z3"/>